<sequence>MNSNKFEDLMPEPDDFYRTQKYNSEKPEDQQWAEADKLALSIDQRLLKYDTEIHKRESGSKLFDLNRDYENALKEKEEFSKSKPFVFGVKGWKEGFLNHERAVSNCYDKLEEWEAKCTPEEIQNISSLREIKYEQLQDALNKRRELGMLPSEEADINKSLQNNADKAEQNDTPFSVLGRIKDNDPDAFAKGKREDGTSMGNNEWASKTLMGLDPELQELARVQKQLTMELGRPPRENEVIAYENNQKAADNNANGEHESEFDKNTERRTRRQ</sequence>
<accession>A0A7V7YDQ7</accession>
<comment type="caution">
    <text evidence="2">The sequence shown here is derived from an EMBL/GenBank/DDBJ whole genome shotgun (WGS) entry which is preliminary data.</text>
</comment>
<proteinExistence type="predicted"/>
<evidence type="ECO:0000256" key="1">
    <source>
        <dbReference type="SAM" id="MobiDB-lite"/>
    </source>
</evidence>
<feature type="region of interest" description="Disordered" evidence="1">
    <location>
        <begin position="180"/>
        <end position="203"/>
    </location>
</feature>
<feature type="compositionally biased region" description="Basic and acidic residues" evidence="1">
    <location>
        <begin position="180"/>
        <end position="196"/>
    </location>
</feature>
<feature type="compositionally biased region" description="Polar residues" evidence="1">
    <location>
        <begin position="243"/>
        <end position="254"/>
    </location>
</feature>
<dbReference type="Proteomes" id="UP000449004">
    <property type="component" value="Unassembled WGS sequence"/>
</dbReference>
<organism evidence="2 3">
    <name type="scientific">Stenotrophomonas rhizophila</name>
    <dbReference type="NCBI Taxonomy" id="216778"/>
    <lineage>
        <taxon>Bacteria</taxon>
        <taxon>Pseudomonadati</taxon>
        <taxon>Pseudomonadota</taxon>
        <taxon>Gammaproteobacteria</taxon>
        <taxon>Lysobacterales</taxon>
        <taxon>Lysobacteraceae</taxon>
        <taxon>Stenotrophomonas</taxon>
    </lineage>
</organism>
<name>A0A7V7YDQ7_9GAMM</name>
<gene>
    <name evidence="2" type="ORF">F9K92_15860</name>
</gene>
<feature type="compositionally biased region" description="Basic and acidic residues" evidence="1">
    <location>
        <begin position="255"/>
        <end position="272"/>
    </location>
</feature>
<feature type="region of interest" description="Disordered" evidence="1">
    <location>
        <begin position="229"/>
        <end position="272"/>
    </location>
</feature>
<evidence type="ECO:0000313" key="3">
    <source>
        <dbReference type="Proteomes" id="UP000449004"/>
    </source>
</evidence>
<protein>
    <submittedName>
        <fullName evidence="2">Uncharacterized protein</fullName>
    </submittedName>
</protein>
<evidence type="ECO:0000313" key="2">
    <source>
        <dbReference type="EMBL" id="KAB7628919.1"/>
    </source>
</evidence>
<reference evidence="2 3" key="1">
    <citation type="submission" date="2019-10" db="EMBL/GenBank/DDBJ databases">
        <title>Halotolerant bacteria associated to Saharan-endemic halophytes Stipa tenacissima L. and Atriplex halimus L mitigate salt stress and promote growth of tomato plants.</title>
        <authorList>
            <person name="Dif G."/>
        </authorList>
    </citation>
    <scope>NUCLEOTIDE SEQUENCE [LARGE SCALE GENOMIC DNA]</scope>
    <source>
        <strain evidence="2 3">IS26</strain>
    </source>
</reference>
<dbReference type="RefSeq" id="WP_152154018.1">
    <property type="nucleotide sequence ID" value="NZ_WELC01000023.1"/>
</dbReference>
<dbReference type="AlphaFoldDB" id="A0A7V7YDQ7"/>
<dbReference type="EMBL" id="WELC01000023">
    <property type="protein sequence ID" value="KAB7628919.1"/>
    <property type="molecule type" value="Genomic_DNA"/>
</dbReference>